<keyword evidence="6" id="KW-1185">Reference proteome</keyword>
<comment type="caution">
    <text evidence="5">The sequence shown here is derived from an EMBL/GenBank/DDBJ whole genome shotgun (WGS) entry which is preliminary data.</text>
</comment>
<proteinExistence type="inferred from homology"/>
<dbReference type="PANTHER" id="PTHR10730:SF53">
    <property type="entry name" value="GLYCOSYLTRANSFERASE 25 FAMILY MEMBER"/>
    <property type="match status" value="1"/>
</dbReference>
<accession>A0A9P8SLH3</accession>
<sequence>MIQAGVPKRLVFAFGAVVVFLTILVLRHNSPHEVANARRRASASLSALDDINNATLGFEKVFVVGLPSRTDRRDGMVLQAALSNIDIDFIDGVKDSDIPEKAIPKAPENAHHIRGPALGSWRGHMNAIQQIVRQNLSSALVLEDDVDWDIRLRSQLRDFALSTHALVQPLWAAPGHFADATFPGRAEGAPSTALELDYEQLPPTVPPTTSPYGDGWDVLWIGHCGMHFPFEDGLVPKGRIIHREDVTVPKREHLWTLNIPFTLKDKYPEHTRAVHHVQEGVCSLGYAVSRAGARKILRHIALREASDAFDILLRFFCEGTRGRPHHICVTLQPALFHHHRPVGPNKEASDIGNHGDGFRTQAGTDMVRLSTRLNADILLSGGTTYIDQFPD</sequence>
<evidence type="ECO:0000259" key="4">
    <source>
        <dbReference type="Pfam" id="PF01755"/>
    </source>
</evidence>
<dbReference type="GO" id="GO:0016740">
    <property type="term" value="F:transferase activity"/>
    <property type="evidence" value="ECO:0007669"/>
    <property type="project" value="UniProtKB-KW"/>
</dbReference>
<evidence type="ECO:0000313" key="5">
    <source>
        <dbReference type="EMBL" id="KAH0966259.1"/>
    </source>
</evidence>
<dbReference type="Pfam" id="PF01755">
    <property type="entry name" value="Glyco_transf_25"/>
    <property type="match status" value="1"/>
</dbReference>
<gene>
    <name evidence="5" type="ORF">HRG_01668</name>
</gene>
<dbReference type="PANTHER" id="PTHR10730">
    <property type="entry name" value="PROCOLLAGEN-LYSINE,2-OXOGLUTARATE 5-DIOXYGENASE/GLYCOSYLTRANSFERASE 25 FAMILY MEMBER"/>
    <property type="match status" value="1"/>
</dbReference>
<dbReference type="InterPro" id="IPR050757">
    <property type="entry name" value="Collagen_mod_GT25"/>
</dbReference>
<evidence type="ECO:0000256" key="3">
    <source>
        <dbReference type="ARBA" id="ARBA00022679"/>
    </source>
</evidence>
<dbReference type="Proteomes" id="UP000824596">
    <property type="component" value="Unassembled WGS sequence"/>
</dbReference>
<feature type="domain" description="Glycosyl transferase family 25" evidence="4">
    <location>
        <begin position="59"/>
        <end position="159"/>
    </location>
</feature>
<comment type="similarity">
    <text evidence="1">Belongs to the glycosyltransferase 25 family.</text>
</comment>
<dbReference type="CDD" id="cd06532">
    <property type="entry name" value="Glyco_transf_25"/>
    <property type="match status" value="1"/>
</dbReference>
<evidence type="ECO:0000256" key="2">
    <source>
        <dbReference type="ARBA" id="ARBA00022676"/>
    </source>
</evidence>
<dbReference type="InterPro" id="IPR002654">
    <property type="entry name" value="Glyco_trans_25"/>
</dbReference>
<dbReference type="GeneID" id="68350797"/>
<evidence type="ECO:0000256" key="1">
    <source>
        <dbReference type="ARBA" id="ARBA00006721"/>
    </source>
</evidence>
<reference evidence="5" key="1">
    <citation type="submission" date="2021-09" db="EMBL/GenBank/DDBJ databases">
        <title>A high-quality genome of the endoparasitic fungus Hirsutella rhossiliensis with a comparison of Hirsutella genomes reveals transposable elements contributing to genome size variation.</title>
        <authorList>
            <person name="Lin R."/>
            <person name="Jiao Y."/>
            <person name="Sun X."/>
            <person name="Ling J."/>
            <person name="Xie B."/>
            <person name="Cheng X."/>
        </authorList>
    </citation>
    <scope>NUCLEOTIDE SEQUENCE</scope>
    <source>
        <strain evidence="5">HR02</strain>
    </source>
</reference>
<name>A0A9P8SLH3_9HYPO</name>
<dbReference type="EMBL" id="JAIZPD010000002">
    <property type="protein sequence ID" value="KAH0966259.1"/>
    <property type="molecule type" value="Genomic_DNA"/>
</dbReference>
<keyword evidence="2" id="KW-0328">Glycosyltransferase</keyword>
<protein>
    <submittedName>
        <fullName evidence="5">Glycosyltransferase family 25 (LPS biosynthesis protein) domain-containing protein</fullName>
    </submittedName>
</protein>
<keyword evidence="3" id="KW-0808">Transferase</keyword>
<evidence type="ECO:0000313" key="6">
    <source>
        <dbReference type="Proteomes" id="UP000824596"/>
    </source>
</evidence>
<dbReference type="RefSeq" id="XP_044723772.1">
    <property type="nucleotide sequence ID" value="XM_044860139.1"/>
</dbReference>
<dbReference type="OrthoDB" id="47375at2759"/>
<organism evidence="5 6">
    <name type="scientific">Hirsutella rhossiliensis</name>
    <dbReference type="NCBI Taxonomy" id="111463"/>
    <lineage>
        <taxon>Eukaryota</taxon>
        <taxon>Fungi</taxon>
        <taxon>Dikarya</taxon>
        <taxon>Ascomycota</taxon>
        <taxon>Pezizomycotina</taxon>
        <taxon>Sordariomycetes</taxon>
        <taxon>Hypocreomycetidae</taxon>
        <taxon>Hypocreales</taxon>
        <taxon>Ophiocordycipitaceae</taxon>
        <taxon>Hirsutella</taxon>
    </lineage>
</organism>
<dbReference type="AlphaFoldDB" id="A0A9P8SLH3"/>